<keyword evidence="3" id="KW-1185">Reference proteome</keyword>
<evidence type="ECO:0000313" key="3">
    <source>
        <dbReference type="Proteomes" id="UP001569904"/>
    </source>
</evidence>
<dbReference type="RefSeq" id="WP_371944014.1">
    <property type="nucleotide sequence ID" value="NZ_JAXCEH010000020.1"/>
</dbReference>
<protein>
    <recommendedName>
        <fullName evidence="4">DUF397 domain-containing protein</fullName>
    </recommendedName>
</protein>
<evidence type="ECO:0000313" key="2">
    <source>
        <dbReference type="EMBL" id="MFA1557269.1"/>
    </source>
</evidence>
<dbReference type="Proteomes" id="UP001569904">
    <property type="component" value="Unassembled WGS sequence"/>
</dbReference>
<comment type="caution">
    <text evidence="2">The sequence shown here is derived from an EMBL/GenBank/DDBJ whole genome shotgun (WGS) entry which is preliminary data.</text>
</comment>
<evidence type="ECO:0000256" key="1">
    <source>
        <dbReference type="SAM" id="MobiDB-lite"/>
    </source>
</evidence>
<sequence>MVAGSAPLLTQGHDEHGSQDGRPGGLVLPVRNAKPADGVLRALGRAPRDFAEYARDAAASGIWNETE</sequence>
<dbReference type="EMBL" id="JAXCEH010000020">
    <property type="protein sequence ID" value="MFA1557269.1"/>
    <property type="molecule type" value="Genomic_DNA"/>
</dbReference>
<gene>
    <name evidence="2" type="ORF">SM436_26620</name>
</gene>
<proteinExistence type="predicted"/>
<name>A0ABV4R4E9_9ACTN</name>
<feature type="region of interest" description="Disordered" evidence="1">
    <location>
        <begin position="1"/>
        <end position="30"/>
    </location>
</feature>
<evidence type="ECO:0008006" key="4">
    <source>
        <dbReference type="Google" id="ProtNLM"/>
    </source>
</evidence>
<organism evidence="2 3">
    <name type="scientific">Actinomadura chokoriensis</name>
    <dbReference type="NCBI Taxonomy" id="454156"/>
    <lineage>
        <taxon>Bacteria</taxon>
        <taxon>Bacillati</taxon>
        <taxon>Actinomycetota</taxon>
        <taxon>Actinomycetes</taxon>
        <taxon>Streptosporangiales</taxon>
        <taxon>Thermomonosporaceae</taxon>
        <taxon>Actinomadura</taxon>
    </lineage>
</organism>
<reference evidence="2 3" key="1">
    <citation type="submission" date="2023-11" db="EMBL/GenBank/DDBJ databases">
        <title>Actinomadura monticuli sp. nov., isolated from volcanic ash.</title>
        <authorList>
            <person name="Lee S.D."/>
            <person name="Yang H."/>
            <person name="Kim I.S."/>
        </authorList>
    </citation>
    <scope>NUCLEOTIDE SEQUENCE [LARGE SCALE GENOMIC DNA]</scope>
    <source>
        <strain evidence="2 3">DSM 45346</strain>
    </source>
</reference>
<accession>A0ABV4R4E9</accession>